<protein>
    <recommendedName>
        <fullName evidence="3">Pyrroline-5-carboxylate reductase catalytic N-terminal domain-containing protein</fullName>
    </recommendedName>
</protein>
<dbReference type="AlphaFoldDB" id="A0A3R9Q3L5"/>
<reference evidence="1 2" key="1">
    <citation type="submission" date="2018-10" db="EMBL/GenBank/DDBJ databases">
        <title>Draft genome sequence of Bacillus salarius IM0101, isolated from a hypersaline soil in Inner Mongolia, China.</title>
        <authorList>
            <person name="Yamprayoonswat W."/>
            <person name="Boonvisut S."/>
            <person name="Jumpathong W."/>
            <person name="Sittihan S."/>
            <person name="Ruangsuj P."/>
            <person name="Wanthongcharoen S."/>
            <person name="Thongpramul N."/>
            <person name="Pimmason S."/>
            <person name="Yu B."/>
            <person name="Yasawong M."/>
        </authorList>
    </citation>
    <scope>NUCLEOTIDE SEQUENCE [LARGE SCALE GENOMIC DNA]</scope>
    <source>
        <strain evidence="1 2">IM0101</strain>
    </source>
</reference>
<gene>
    <name evidence="1" type="ORF">D7Z54_12750</name>
</gene>
<proteinExistence type="predicted"/>
<dbReference type="RefSeq" id="WP_125556239.1">
    <property type="nucleotide sequence ID" value="NZ_RBVX01000011.1"/>
</dbReference>
<evidence type="ECO:0008006" key="3">
    <source>
        <dbReference type="Google" id="ProtNLM"/>
    </source>
</evidence>
<dbReference type="InterPro" id="IPR036291">
    <property type="entry name" value="NAD(P)-bd_dom_sf"/>
</dbReference>
<dbReference type="Gene3D" id="3.40.50.720">
    <property type="entry name" value="NAD(P)-binding Rossmann-like Domain"/>
    <property type="match status" value="1"/>
</dbReference>
<name>A0A3R9Q3L5_9BACI</name>
<accession>A0A3R9Q3L5</accession>
<sequence>MLLVGYGKLANMILALNQEQKTFYIYNRTIEKVKQAESVDKRICYCDPAAFSECRSVFLALPPEACISFLNEYESLFPADCVFFHTATSLSADELKKAAPHHRIVPAKFAGHAIQAQRDNDSSKGTFVVPEMFDTEQKLLQQWLGPAFEVVNGTEDMVEAANKMAVEETMKLIVALSDRLTEADVSTSVQDAVLAQIPAGVVHAHLEGAHGAFAKQVLKHLETDKGDKKH</sequence>
<dbReference type="EMBL" id="RBVX01000011">
    <property type="protein sequence ID" value="RSL32889.1"/>
    <property type="molecule type" value="Genomic_DNA"/>
</dbReference>
<keyword evidence="2" id="KW-1185">Reference proteome</keyword>
<dbReference type="OrthoDB" id="2962404at2"/>
<organism evidence="1 2">
    <name type="scientific">Salibacterium salarium</name>
    <dbReference type="NCBI Taxonomy" id="284579"/>
    <lineage>
        <taxon>Bacteria</taxon>
        <taxon>Bacillati</taxon>
        <taxon>Bacillota</taxon>
        <taxon>Bacilli</taxon>
        <taxon>Bacillales</taxon>
        <taxon>Bacillaceae</taxon>
    </lineage>
</organism>
<evidence type="ECO:0000313" key="2">
    <source>
        <dbReference type="Proteomes" id="UP000275076"/>
    </source>
</evidence>
<dbReference type="Proteomes" id="UP000275076">
    <property type="component" value="Unassembled WGS sequence"/>
</dbReference>
<dbReference type="SUPFAM" id="SSF51735">
    <property type="entry name" value="NAD(P)-binding Rossmann-fold domains"/>
    <property type="match status" value="1"/>
</dbReference>
<comment type="caution">
    <text evidence="1">The sequence shown here is derived from an EMBL/GenBank/DDBJ whole genome shotgun (WGS) entry which is preliminary data.</text>
</comment>
<evidence type="ECO:0000313" key="1">
    <source>
        <dbReference type="EMBL" id="RSL32889.1"/>
    </source>
</evidence>